<evidence type="ECO:0000256" key="1">
    <source>
        <dbReference type="ARBA" id="ARBA00022723"/>
    </source>
</evidence>
<evidence type="ECO:0000256" key="4">
    <source>
        <dbReference type="PROSITE-ProRule" id="PRU00175"/>
    </source>
</evidence>
<evidence type="ECO:0000256" key="3">
    <source>
        <dbReference type="ARBA" id="ARBA00022833"/>
    </source>
</evidence>
<feature type="region of interest" description="Disordered" evidence="5">
    <location>
        <begin position="128"/>
        <end position="149"/>
    </location>
</feature>
<feature type="domain" description="RING-type" evidence="7">
    <location>
        <begin position="71"/>
        <end position="125"/>
    </location>
</feature>
<dbReference type="PANTHER" id="PTHR45969">
    <property type="entry name" value="RING ZINC FINGER PROTEIN-RELATED"/>
    <property type="match status" value="1"/>
</dbReference>
<evidence type="ECO:0000256" key="6">
    <source>
        <dbReference type="SAM" id="Phobius"/>
    </source>
</evidence>
<reference evidence="8 9" key="1">
    <citation type="submission" date="2024-02" db="EMBL/GenBank/DDBJ databases">
        <authorList>
            <person name="Chen Y."/>
            <person name="Shah S."/>
            <person name="Dougan E. K."/>
            <person name="Thang M."/>
            <person name="Chan C."/>
        </authorList>
    </citation>
    <scope>NUCLEOTIDE SEQUENCE [LARGE SCALE GENOMIC DNA]</scope>
</reference>
<gene>
    <name evidence="8" type="ORF">SCF082_LOCUS52717</name>
</gene>
<evidence type="ECO:0000313" key="8">
    <source>
        <dbReference type="EMBL" id="CAK9113764.1"/>
    </source>
</evidence>
<evidence type="ECO:0000259" key="7">
    <source>
        <dbReference type="PROSITE" id="PS50089"/>
    </source>
</evidence>
<keyword evidence="6" id="KW-0472">Membrane</keyword>
<name>A0ABP0SNK9_9DINO</name>
<comment type="caution">
    <text evidence="8">The sequence shown here is derived from an EMBL/GenBank/DDBJ whole genome shotgun (WGS) entry which is preliminary data.</text>
</comment>
<feature type="transmembrane region" description="Helical" evidence="6">
    <location>
        <begin position="6"/>
        <end position="25"/>
    </location>
</feature>
<proteinExistence type="predicted"/>
<accession>A0ABP0SNK9</accession>
<keyword evidence="9" id="KW-1185">Reference proteome</keyword>
<keyword evidence="6" id="KW-1133">Transmembrane helix</keyword>
<keyword evidence="6" id="KW-0812">Transmembrane</keyword>
<dbReference type="Proteomes" id="UP001642464">
    <property type="component" value="Unassembled WGS sequence"/>
</dbReference>
<dbReference type="SMART" id="SM00184">
    <property type="entry name" value="RING"/>
    <property type="match status" value="1"/>
</dbReference>
<dbReference type="PANTHER" id="PTHR45969:SF69">
    <property type="entry name" value="FINGER DOMAIN PROTEIN, PUTATIVE (AFU_ORTHOLOGUE AFUA_3G12190)-RELATED"/>
    <property type="match status" value="1"/>
</dbReference>
<dbReference type="EMBL" id="CAXAMM010044228">
    <property type="protein sequence ID" value="CAK9113764.1"/>
    <property type="molecule type" value="Genomic_DNA"/>
</dbReference>
<evidence type="ECO:0000256" key="2">
    <source>
        <dbReference type="ARBA" id="ARBA00022771"/>
    </source>
</evidence>
<dbReference type="Gene3D" id="3.30.40.10">
    <property type="entry name" value="Zinc/RING finger domain, C3HC4 (zinc finger)"/>
    <property type="match status" value="1"/>
</dbReference>
<organism evidence="8 9">
    <name type="scientific">Durusdinium trenchii</name>
    <dbReference type="NCBI Taxonomy" id="1381693"/>
    <lineage>
        <taxon>Eukaryota</taxon>
        <taxon>Sar</taxon>
        <taxon>Alveolata</taxon>
        <taxon>Dinophyceae</taxon>
        <taxon>Suessiales</taxon>
        <taxon>Symbiodiniaceae</taxon>
        <taxon>Durusdinium</taxon>
    </lineage>
</organism>
<dbReference type="PROSITE" id="PS50089">
    <property type="entry name" value="ZF_RING_2"/>
    <property type="match status" value="1"/>
</dbReference>
<sequence length="149" mass="16498">MTFTFVLIMVIGGVLWGLLLCLYFLEHCRHRTIPAMDGAGTVLSAEDQKKVQDVIDACPELAMQEDQEYICAICLGGTQSSMSSMGNDCVKQLQCGHGFHRCCLVGWCSRGRGVKEQRILCPLCRQKHPTASRRPSTHEPSESLETVPV</sequence>
<keyword evidence="2 4" id="KW-0863">Zinc-finger</keyword>
<dbReference type="SUPFAM" id="SSF57850">
    <property type="entry name" value="RING/U-box"/>
    <property type="match status" value="1"/>
</dbReference>
<protein>
    <recommendedName>
        <fullName evidence="7">RING-type domain-containing protein</fullName>
    </recommendedName>
</protein>
<dbReference type="InterPro" id="IPR001841">
    <property type="entry name" value="Znf_RING"/>
</dbReference>
<dbReference type="Pfam" id="PF13639">
    <property type="entry name" value="zf-RING_2"/>
    <property type="match status" value="1"/>
</dbReference>
<keyword evidence="1" id="KW-0479">Metal-binding</keyword>
<evidence type="ECO:0000256" key="5">
    <source>
        <dbReference type="SAM" id="MobiDB-lite"/>
    </source>
</evidence>
<keyword evidence="3" id="KW-0862">Zinc</keyword>
<dbReference type="InterPro" id="IPR013083">
    <property type="entry name" value="Znf_RING/FYVE/PHD"/>
</dbReference>
<evidence type="ECO:0000313" key="9">
    <source>
        <dbReference type="Proteomes" id="UP001642464"/>
    </source>
</evidence>